<organism evidence="1 2">
    <name type="scientific">Bugula neritina</name>
    <name type="common">Brown bryozoan</name>
    <name type="synonym">Sertularia neritina</name>
    <dbReference type="NCBI Taxonomy" id="10212"/>
    <lineage>
        <taxon>Eukaryota</taxon>
        <taxon>Metazoa</taxon>
        <taxon>Spiralia</taxon>
        <taxon>Lophotrochozoa</taxon>
        <taxon>Bryozoa</taxon>
        <taxon>Gymnolaemata</taxon>
        <taxon>Cheilostomatida</taxon>
        <taxon>Flustrina</taxon>
        <taxon>Buguloidea</taxon>
        <taxon>Bugulidae</taxon>
        <taxon>Bugula</taxon>
    </lineage>
</organism>
<name>A0A7J7KCF5_BUGNE</name>
<protein>
    <submittedName>
        <fullName evidence="1">Uncharacterized protein</fullName>
    </submittedName>
</protein>
<dbReference type="AlphaFoldDB" id="A0A7J7KCF5"/>
<proteinExistence type="predicted"/>
<evidence type="ECO:0000313" key="2">
    <source>
        <dbReference type="Proteomes" id="UP000593567"/>
    </source>
</evidence>
<comment type="caution">
    <text evidence="1">The sequence shown here is derived from an EMBL/GenBank/DDBJ whole genome shotgun (WGS) entry which is preliminary data.</text>
</comment>
<dbReference type="Proteomes" id="UP000593567">
    <property type="component" value="Unassembled WGS sequence"/>
</dbReference>
<sequence length="69" mass="8086">MYVFNISYYNMAGMSRGSDVTGDDSVRYEYRQNELLSRDTRIPCPDYRQCEGGCQVLPPPPPYRHSLRY</sequence>
<accession>A0A7J7KCF5</accession>
<reference evidence="1" key="1">
    <citation type="submission" date="2020-06" db="EMBL/GenBank/DDBJ databases">
        <title>Draft genome of Bugula neritina, a colonial animal packing powerful symbionts and potential medicines.</title>
        <authorList>
            <person name="Rayko M."/>
        </authorList>
    </citation>
    <scope>NUCLEOTIDE SEQUENCE [LARGE SCALE GENOMIC DNA]</scope>
    <source>
        <strain evidence="1">Kwan_BN1</strain>
    </source>
</reference>
<keyword evidence="2" id="KW-1185">Reference proteome</keyword>
<dbReference type="EMBL" id="VXIV02000802">
    <property type="protein sequence ID" value="KAF6035967.1"/>
    <property type="molecule type" value="Genomic_DNA"/>
</dbReference>
<gene>
    <name evidence="1" type="ORF">EB796_005734</name>
</gene>
<evidence type="ECO:0000313" key="1">
    <source>
        <dbReference type="EMBL" id="KAF6035967.1"/>
    </source>
</evidence>